<evidence type="ECO:0000313" key="1">
    <source>
        <dbReference type="EMBL" id="CAB4544407.1"/>
    </source>
</evidence>
<organism evidence="1">
    <name type="scientific">freshwater metagenome</name>
    <dbReference type="NCBI Taxonomy" id="449393"/>
    <lineage>
        <taxon>unclassified sequences</taxon>
        <taxon>metagenomes</taxon>
        <taxon>ecological metagenomes</taxon>
    </lineage>
</organism>
<gene>
    <name evidence="1" type="ORF">UFOPK1446_00603</name>
</gene>
<reference evidence="1" key="1">
    <citation type="submission" date="2020-05" db="EMBL/GenBank/DDBJ databases">
        <authorList>
            <person name="Chiriac C."/>
            <person name="Salcher M."/>
            <person name="Ghai R."/>
            <person name="Kavagutti S V."/>
        </authorList>
    </citation>
    <scope>NUCLEOTIDE SEQUENCE</scope>
</reference>
<dbReference type="EMBL" id="CAEZSO010000106">
    <property type="protein sequence ID" value="CAB4544407.1"/>
    <property type="molecule type" value="Genomic_DNA"/>
</dbReference>
<proteinExistence type="predicted"/>
<protein>
    <submittedName>
        <fullName evidence="1">Unannotated protein</fullName>
    </submittedName>
</protein>
<dbReference type="PROSITE" id="PS51257">
    <property type="entry name" value="PROKAR_LIPOPROTEIN"/>
    <property type="match status" value="1"/>
</dbReference>
<sequence>MRPISRRGVLSGLGLGVALGVSGLSISACSSNDNALDPRVDEAGVNQVFVAEAALLAGAQSLSTAREAVVIHQAHLDALLAAGATTEVVEPAPITSLTKLANAQRKQAALCARVAIGASPRIARLLASIAASNASLASVEVAS</sequence>
<accession>A0A6J6C077</accession>
<name>A0A6J6C077_9ZZZZ</name>
<dbReference type="AlphaFoldDB" id="A0A6J6C077"/>